<dbReference type="Pfam" id="PF13963">
    <property type="entry name" value="Transpos_assoc"/>
    <property type="match status" value="1"/>
</dbReference>
<feature type="domain" description="Transposase-associated" evidence="1">
    <location>
        <begin position="3"/>
        <end position="82"/>
    </location>
</feature>
<accession>A0A397L0Q2</accession>
<reference evidence="2" key="1">
    <citation type="submission" date="2018-06" db="EMBL/GenBank/DDBJ databases">
        <title>WGS assembly of Brassica rapa FPsc.</title>
        <authorList>
            <person name="Bowman J."/>
            <person name="Kohchi T."/>
            <person name="Yamato K."/>
            <person name="Jenkins J."/>
            <person name="Shu S."/>
            <person name="Ishizaki K."/>
            <person name="Yamaoka S."/>
            <person name="Nishihama R."/>
            <person name="Nakamura Y."/>
            <person name="Berger F."/>
            <person name="Adam C."/>
            <person name="Aki S."/>
            <person name="Althoff F."/>
            <person name="Araki T."/>
            <person name="Arteaga-Vazquez M."/>
            <person name="Balasubrmanian S."/>
            <person name="Bauer D."/>
            <person name="Boehm C."/>
            <person name="Briginshaw L."/>
            <person name="Caballero-Perez J."/>
            <person name="Catarino B."/>
            <person name="Chen F."/>
            <person name="Chiyoda S."/>
            <person name="Chovatia M."/>
            <person name="Davies K."/>
            <person name="Delmans M."/>
            <person name="Demura T."/>
            <person name="Dierschke T."/>
            <person name="Dolan L."/>
            <person name="Dorantes-Acosta A."/>
            <person name="Eklund D."/>
            <person name="Florent S."/>
            <person name="Flores-Sandoval E."/>
            <person name="Fujiyama A."/>
            <person name="Fukuzawa H."/>
            <person name="Galik B."/>
            <person name="Grimanelli D."/>
            <person name="Grimwood J."/>
            <person name="Grossniklaus U."/>
            <person name="Hamada T."/>
            <person name="Haseloff J."/>
            <person name="Hetherington A."/>
            <person name="Higo A."/>
            <person name="Hirakawa Y."/>
            <person name="Hundley H."/>
            <person name="Ikeda Y."/>
            <person name="Inoue K."/>
            <person name="Inoue S."/>
            <person name="Ishida S."/>
            <person name="Jia Q."/>
            <person name="Kakita M."/>
            <person name="Kanazawa T."/>
            <person name="Kawai Y."/>
            <person name="Kawashima T."/>
            <person name="Kennedy M."/>
            <person name="Kinose K."/>
            <person name="Kinoshita T."/>
            <person name="Kohara Y."/>
            <person name="Koide E."/>
            <person name="Komatsu K."/>
            <person name="Kopischke S."/>
            <person name="Kubo M."/>
            <person name="Kyozuka J."/>
            <person name="Lagercrantz U."/>
            <person name="Lin S."/>
            <person name="Lindquist E."/>
            <person name="Lipzen A."/>
            <person name="Lu C."/>
            <person name="Luna E."/>
            <person name="Martienssen R."/>
            <person name="Minamino N."/>
            <person name="Mizutani M."/>
            <person name="Mizutani M."/>
            <person name="Mochizuki N."/>
            <person name="Monte I."/>
            <person name="Mosher R."/>
            <person name="Nagasaki H."/>
            <person name="Nakagami H."/>
            <person name="Naramoto S."/>
            <person name="Nishitani K."/>
            <person name="Ohtani M."/>
            <person name="Okamoto T."/>
            <person name="Okumura M."/>
            <person name="Phillips J."/>
            <person name="Pollak B."/>
            <person name="Reinders A."/>
            <person name="Roevekamp M."/>
            <person name="Sano R."/>
            <person name="Sawa S."/>
            <person name="Schmid M."/>
            <person name="Shirakawa M."/>
            <person name="Solano R."/>
            <person name="Spunde A."/>
            <person name="Suetsugu N."/>
            <person name="Sugano S."/>
            <person name="Sugiyama A."/>
            <person name="Sun R."/>
            <person name="Suzuki Y."/>
            <person name="Takenaka M."/>
            <person name="Takezawa D."/>
            <person name="Tomogane H."/>
            <person name="Tsuzuki M."/>
            <person name="Ueda T."/>
            <person name="Umeda M."/>
            <person name="Ward J."/>
            <person name="Watanabe Y."/>
            <person name="Yazaki K."/>
            <person name="Yokoyama R."/>
            <person name="Yoshitake Y."/>
            <person name="Yotsui I."/>
            <person name="Zachgo S."/>
            <person name="Schmutz J."/>
        </authorList>
    </citation>
    <scope>NUCLEOTIDE SEQUENCE [LARGE SCALE GENOMIC DNA]</scope>
</reference>
<evidence type="ECO:0000259" key="1">
    <source>
        <dbReference type="Pfam" id="PF13963"/>
    </source>
</evidence>
<name>A0A397L0Q2_BRACM</name>
<organism evidence="2">
    <name type="scientific">Brassica campestris</name>
    <name type="common">Field mustard</name>
    <dbReference type="NCBI Taxonomy" id="3711"/>
    <lineage>
        <taxon>Eukaryota</taxon>
        <taxon>Viridiplantae</taxon>
        <taxon>Streptophyta</taxon>
        <taxon>Embryophyta</taxon>
        <taxon>Tracheophyta</taxon>
        <taxon>Spermatophyta</taxon>
        <taxon>Magnoliopsida</taxon>
        <taxon>eudicotyledons</taxon>
        <taxon>Gunneridae</taxon>
        <taxon>Pentapetalae</taxon>
        <taxon>rosids</taxon>
        <taxon>malvids</taxon>
        <taxon>Brassicales</taxon>
        <taxon>Brassicaceae</taxon>
        <taxon>Brassiceae</taxon>
        <taxon>Brassica</taxon>
    </lineage>
</organism>
<proteinExistence type="predicted"/>
<dbReference type="Proteomes" id="UP000264353">
    <property type="component" value="Unassembled WGS sequence"/>
</dbReference>
<protein>
    <recommendedName>
        <fullName evidence="1">Transposase-associated domain-containing protein</fullName>
    </recommendedName>
</protein>
<feature type="non-terminal residue" evidence="2">
    <location>
        <position position="109"/>
    </location>
</feature>
<dbReference type="InterPro" id="IPR029480">
    <property type="entry name" value="Transpos_assoc"/>
</dbReference>
<evidence type="ECO:0000313" key="2">
    <source>
        <dbReference type="EMBL" id="RIA05463.1"/>
    </source>
</evidence>
<dbReference type="EMBL" id="KZ864076">
    <property type="protein sequence ID" value="RIA05463.1"/>
    <property type="molecule type" value="Genomic_DNA"/>
</dbReference>
<gene>
    <name evidence="2" type="ORF">BRARA_K00238</name>
</gene>
<dbReference type="AlphaFoldDB" id="A0A397L0Q2"/>
<sequence>MDKKWVWLPRASLEYQEGAFAFVKESALRLGQPSDLLCPCIDCRNLCHQPTDTVPTDTVVDHLIIKGMDQKYKRKQSWFEHGDVKADKPSDIGSEEYEAYDLFRTAFFD</sequence>